<comment type="caution">
    <text evidence="1">The sequence shown here is derived from an EMBL/GenBank/DDBJ whole genome shotgun (WGS) entry which is preliminary data.</text>
</comment>
<dbReference type="SUPFAM" id="SSF53756">
    <property type="entry name" value="UDP-Glycosyltransferase/glycogen phosphorylase"/>
    <property type="match status" value="1"/>
</dbReference>
<organism evidence="1 2">
    <name type="scientific">Kineococcus aurantiacus</name>
    <dbReference type="NCBI Taxonomy" id="37633"/>
    <lineage>
        <taxon>Bacteria</taxon>
        <taxon>Bacillati</taxon>
        <taxon>Actinomycetota</taxon>
        <taxon>Actinomycetes</taxon>
        <taxon>Kineosporiales</taxon>
        <taxon>Kineosporiaceae</taxon>
        <taxon>Kineococcus</taxon>
    </lineage>
</organism>
<sequence>MSGRPLVVVLSSTAFEGHRLYEQRLAGELARTHDVLFVQPPTAVWTKGDGLRLPARRVPAPGGVRVVTPWVLPASRRRGLHHLNAPVVAATVLAAAVRERRRPRALASAQNVGRPLRALARAFGARTAFLVKDDYVAGAGLVGVPAERLRRGRDRSLALADEVVVVSPRLQRLCAAQGRQAHLVPAGAELTAPATAPLDLPAGPFAVFLGMVSDRIDLGGFRAVVAAGLDLVVVGPRQPTFTQDGAWRELLGHPRVHWLGPRAPQEVSQVLARASVGLMPYTLSEFNQASFPLKVLEYLAAGLPVVSTRLEALDWLDAPGVSVVDDLAADPAKFGEAAVAAAAGDDPSAADARREFAGRHTWAARGDRWRDLLGLS</sequence>
<keyword evidence="1" id="KW-0328">Glycosyltransferase</keyword>
<evidence type="ECO:0000313" key="2">
    <source>
        <dbReference type="Proteomes" id="UP000521922"/>
    </source>
</evidence>
<dbReference type="Gene3D" id="3.40.50.2000">
    <property type="entry name" value="Glycogen Phosphorylase B"/>
    <property type="match status" value="1"/>
</dbReference>
<evidence type="ECO:0000313" key="1">
    <source>
        <dbReference type="EMBL" id="NYD21529.1"/>
    </source>
</evidence>
<gene>
    <name evidence="1" type="ORF">BJ968_001069</name>
</gene>
<proteinExistence type="predicted"/>
<keyword evidence="1" id="KW-0808">Transferase</keyword>
<dbReference type="RefSeq" id="WP_179749892.1">
    <property type="nucleotide sequence ID" value="NZ_BAAAGN010000005.1"/>
</dbReference>
<name>A0A7Y9ATM5_9ACTN</name>
<dbReference type="EMBL" id="JACCBB010000001">
    <property type="protein sequence ID" value="NYD21529.1"/>
    <property type="molecule type" value="Genomic_DNA"/>
</dbReference>
<dbReference type="Proteomes" id="UP000521922">
    <property type="component" value="Unassembled WGS sequence"/>
</dbReference>
<dbReference type="Pfam" id="PF13692">
    <property type="entry name" value="Glyco_trans_1_4"/>
    <property type="match status" value="1"/>
</dbReference>
<dbReference type="EC" id="2.4.-.-" evidence="1"/>
<protein>
    <submittedName>
        <fullName evidence="1">Teichuronic acid biosynthesis glycosyltransferase TuaH</fullName>
        <ecNumber evidence="1">2.4.-.-</ecNumber>
    </submittedName>
</protein>
<reference evidence="1 2" key="1">
    <citation type="submission" date="2020-07" db="EMBL/GenBank/DDBJ databases">
        <title>Sequencing the genomes of 1000 actinobacteria strains.</title>
        <authorList>
            <person name="Klenk H.-P."/>
        </authorList>
    </citation>
    <scope>NUCLEOTIDE SEQUENCE [LARGE SCALE GENOMIC DNA]</scope>
    <source>
        <strain evidence="1 2">DSM 7487</strain>
    </source>
</reference>
<dbReference type="AlphaFoldDB" id="A0A7Y9ATM5"/>
<dbReference type="PANTHER" id="PTHR12526">
    <property type="entry name" value="GLYCOSYLTRANSFERASE"/>
    <property type="match status" value="1"/>
</dbReference>
<keyword evidence="2" id="KW-1185">Reference proteome</keyword>
<dbReference type="GO" id="GO:0016757">
    <property type="term" value="F:glycosyltransferase activity"/>
    <property type="evidence" value="ECO:0007669"/>
    <property type="project" value="UniProtKB-KW"/>
</dbReference>
<dbReference type="PANTHER" id="PTHR12526:SF600">
    <property type="entry name" value="GLYCOSYL TRANSFERASE GROUP 1"/>
    <property type="match status" value="1"/>
</dbReference>
<accession>A0A7Y9ATM5</accession>